<protein>
    <submittedName>
        <fullName evidence="4">Uncharacterized protein</fullName>
    </submittedName>
</protein>
<dbReference type="PANTHER" id="PTHR14107:SF16">
    <property type="entry name" value="AT02583P"/>
    <property type="match status" value="1"/>
</dbReference>
<evidence type="ECO:0000313" key="4">
    <source>
        <dbReference type="EMBL" id="CAF4244235.1"/>
    </source>
</evidence>
<reference evidence="4" key="1">
    <citation type="submission" date="2021-02" db="EMBL/GenBank/DDBJ databases">
        <authorList>
            <person name="Nowell W R."/>
        </authorList>
    </citation>
    <scope>NUCLEOTIDE SEQUENCE</scope>
</reference>
<sequence>KVNKSTDDIPDLSLVTLSNGTSKKSRKLSLLSSTLSGTKSSSSKLTTNSDDTNQTSLSILTTNNNNNFSSRRTNFDLTKSTFGTSLCPKLDDIQVIEPIITEFIAHERLNGIYFGENYLLTSSQDGIIAIWEKPQKLLNINTTDDRTTSSTTLINSNSHHSTVSQRL</sequence>
<keyword evidence="1" id="KW-0853">WD repeat</keyword>
<evidence type="ECO:0000256" key="2">
    <source>
        <dbReference type="ARBA" id="ARBA00022737"/>
    </source>
</evidence>
<dbReference type="PANTHER" id="PTHR14107">
    <property type="entry name" value="WD REPEAT PROTEIN"/>
    <property type="match status" value="1"/>
</dbReference>
<accession>A0A820ECC8</accession>
<comment type="caution">
    <text evidence="4">The sequence shown here is derived from an EMBL/GenBank/DDBJ whole genome shotgun (WGS) entry which is preliminary data.</text>
</comment>
<dbReference type="Proteomes" id="UP000663881">
    <property type="component" value="Unassembled WGS sequence"/>
</dbReference>
<evidence type="ECO:0000256" key="1">
    <source>
        <dbReference type="ARBA" id="ARBA00022574"/>
    </source>
</evidence>
<evidence type="ECO:0000256" key="3">
    <source>
        <dbReference type="SAM" id="MobiDB-lite"/>
    </source>
</evidence>
<gene>
    <name evidence="4" type="ORF">OKA104_LOCUS43245</name>
</gene>
<organism evidence="4 5">
    <name type="scientific">Adineta steineri</name>
    <dbReference type="NCBI Taxonomy" id="433720"/>
    <lineage>
        <taxon>Eukaryota</taxon>
        <taxon>Metazoa</taxon>
        <taxon>Spiralia</taxon>
        <taxon>Gnathifera</taxon>
        <taxon>Rotifera</taxon>
        <taxon>Eurotatoria</taxon>
        <taxon>Bdelloidea</taxon>
        <taxon>Adinetida</taxon>
        <taxon>Adinetidae</taxon>
        <taxon>Adineta</taxon>
    </lineage>
</organism>
<dbReference type="AlphaFoldDB" id="A0A820ECC8"/>
<feature type="compositionally biased region" description="Low complexity" evidence="3">
    <location>
        <begin position="148"/>
        <end position="167"/>
    </location>
</feature>
<dbReference type="InterPro" id="IPR051362">
    <property type="entry name" value="WD_repeat_creC_regulators"/>
</dbReference>
<feature type="region of interest" description="Disordered" evidence="3">
    <location>
        <begin position="35"/>
        <end position="54"/>
    </location>
</feature>
<feature type="region of interest" description="Disordered" evidence="3">
    <location>
        <begin position="145"/>
        <end position="167"/>
    </location>
</feature>
<proteinExistence type="predicted"/>
<name>A0A820ECC8_9BILA</name>
<evidence type="ECO:0000313" key="5">
    <source>
        <dbReference type="Proteomes" id="UP000663881"/>
    </source>
</evidence>
<feature type="non-terminal residue" evidence="4">
    <location>
        <position position="1"/>
    </location>
</feature>
<dbReference type="EMBL" id="CAJOAY010011937">
    <property type="protein sequence ID" value="CAF4244235.1"/>
    <property type="molecule type" value="Genomic_DNA"/>
</dbReference>
<keyword evidence="2" id="KW-0677">Repeat</keyword>